<dbReference type="InterPro" id="IPR050131">
    <property type="entry name" value="Peptidase_S8_subtilisin-like"/>
</dbReference>
<dbReference type="GO" id="GO:0005829">
    <property type="term" value="C:cytosol"/>
    <property type="evidence" value="ECO:0007669"/>
    <property type="project" value="TreeGrafter"/>
</dbReference>
<dbReference type="GO" id="GO:0006508">
    <property type="term" value="P:proteolysis"/>
    <property type="evidence" value="ECO:0007669"/>
    <property type="project" value="UniProtKB-KW"/>
</dbReference>
<evidence type="ECO:0000256" key="4">
    <source>
        <dbReference type="ARBA" id="ARBA00022825"/>
    </source>
</evidence>
<evidence type="ECO:0000256" key="3">
    <source>
        <dbReference type="ARBA" id="ARBA00022801"/>
    </source>
</evidence>
<dbReference type="InterPro" id="IPR015500">
    <property type="entry name" value="Peptidase_S8_subtilisin-rel"/>
</dbReference>
<dbReference type="PANTHER" id="PTHR43806:SF14">
    <property type="entry name" value="TRIPEPTIDYL-PEPTIDASE 2"/>
    <property type="match status" value="1"/>
</dbReference>
<feature type="active site" description="Charge relay system" evidence="5">
    <location>
        <position position="214"/>
    </location>
</feature>
<dbReference type="GO" id="GO:0004252">
    <property type="term" value="F:serine-type endopeptidase activity"/>
    <property type="evidence" value="ECO:0007669"/>
    <property type="project" value="UniProtKB-UniRule"/>
</dbReference>
<evidence type="ECO:0000256" key="5">
    <source>
        <dbReference type="PROSITE-ProRule" id="PRU01240"/>
    </source>
</evidence>
<feature type="active site" description="Charge relay system" evidence="5">
    <location>
        <position position="385"/>
    </location>
</feature>
<name>A0A914QMT4_9BILA</name>
<sequence length="690" mass="77992">MFCFPFKNFIFKSASPRWQKSYIPKDLTQQDTFLSKYPSFDGRGIKIAIIDGGFDVSLEGLQRTSEGLPKIIDCFDFTGVGNVDTSVIREIEKNDNILIGLSGRKFKIPKHWKNPTGKWNLGLKSLFKPTMSNKESEICQKLSEIDCIVWFDGSKWCACIETTFGDLKKAKILTNFRDEHQYSILHLEKFKIPYCITIHNEGNLLEIFTGYCDHGSVVAQTAAAYFPENQESDNGLAPGAQIVLMNIWGPEKDSDEQFLQALNKALDYALDEKIVQLITNIVKEYNILIFKSAGNYGPFYATVLKRDRLVEDVIFRIGAAQTDEIKKRVYHIHSANSSPPAISDQSSRGPGAMGSQGLDFVAPGAVVIKGPRFPAEKYGAFTGTSIASANAAGAVACLLSALKANSIQYSTKSIKFVLTKTANLPKNQNKFEFGHGILQIYDAFNYYRNHSNIDFNNILPKHLPATGEIHFIKNDDAIDTVMEREICLSQFIETEPFKDVAKNWILEISPKTAESFIELLQTKTDENYKFKIKADTKNLEAGSLNFAEILVMDSILGSILNIPINVVYVLKVTETHNFQFKKEITLNFENPYHLIFWPCFEKSSSNKKCEIKITNTLENTALNLCIKYEIMNEIEETISVKTINFIPNVSTQMHSIPIENKCLYEFCIYQSIDSSFSFVTFNLEFNFMND</sequence>
<evidence type="ECO:0000313" key="8">
    <source>
        <dbReference type="WBParaSite" id="PDA_v2.g31213.t1"/>
    </source>
</evidence>
<dbReference type="Pfam" id="PF00082">
    <property type="entry name" value="Peptidase_S8"/>
    <property type="match status" value="1"/>
</dbReference>
<accession>A0A914QMT4</accession>
<comment type="similarity">
    <text evidence="1 5">Belongs to the peptidase S8 family.</text>
</comment>
<evidence type="ECO:0000256" key="2">
    <source>
        <dbReference type="ARBA" id="ARBA00022670"/>
    </source>
</evidence>
<dbReference type="PROSITE" id="PS51892">
    <property type="entry name" value="SUBTILASE"/>
    <property type="match status" value="1"/>
</dbReference>
<dbReference type="InterPro" id="IPR036852">
    <property type="entry name" value="Peptidase_S8/S53_dom_sf"/>
</dbReference>
<dbReference type="GO" id="GO:0008240">
    <property type="term" value="F:tripeptidyl-peptidase activity"/>
    <property type="evidence" value="ECO:0007669"/>
    <property type="project" value="TreeGrafter"/>
</dbReference>
<dbReference type="Proteomes" id="UP000887578">
    <property type="component" value="Unplaced"/>
</dbReference>
<keyword evidence="7" id="KW-1185">Reference proteome</keyword>
<organism evidence="7 8">
    <name type="scientific">Panagrolaimus davidi</name>
    <dbReference type="NCBI Taxonomy" id="227884"/>
    <lineage>
        <taxon>Eukaryota</taxon>
        <taxon>Metazoa</taxon>
        <taxon>Ecdysozoa</taxon>
        <taxon>Nematoda</taxon>
        <taxon>Chromadorea</taxon>
        <taxon>Rhabditida</taxon>
        <taxon>Tylenchina</taxon>
        <taxon>Panagrolaimomorpha</taxon>
        <taxon>Panagrolaimoidea</taxon>
        <taxon>Panagrolaimidae</taxon>
        <taxon>Panagrolaimus</taxon>
    </lineage>
</organism>
<keyword evidence="3 5" id="KW-0378">Hydrolase</keyword>
<reference evidence="8" key="1">
    <citation type="submission" date="2022-11" db="UniProtKB">
        <authorList>
            <consortium name="WormBaseParasite"/>
        </authorList>
    </citation>
    <scope>IDENTIFICATION</scope>
</reference>
<dbReference type="PANTHER" id="PTHR43806">
    <property type="entry name" value="PEPTIDASE S8"/>
    <property type="match status" value="1"/>
</dbReference>
<evidence type="ECO:0000313" key="7">
    <source>
        <dbReference type="Proteomes" id="UP000887578"/>
    </source>
</evidence>
<evidence type="ECO:0000259" key="6">
    <source>
        <dbReference type="Pfam" id="PF00082"/>
    </source>
</evidence>
<dbReference type="Gene3D" id="2.20.25.690">
    <property type="match status" value="1"/>
</dbReference>
<feature type="active site" description="Charge relay system" evidence="5">
    <location>
        <position position="51"/>
    </location>
</feature>
<evidence type="ECO:0000256" key="1">
    <source>
        <dbReference type="ARBA" id="ARBA00011073"/>
    </source>
</evidence>
<proteinExistence type="inferred from homology"/>
<keyword evidence="2 5" id="KW-0645">Protease</keyword>
<dbReference type="WBParaSite" id="PDA_v2.g31213.t1">
    <property type="protein sequence ID" value="PDA_v2.g31213.t1"/>
    <property type="gene ID" value="PDA_v2.g31213"/>
</dbReference>
<protein>
    <submittedName>
        <fullName evidence="8">Peptidase S8/S53 domain-containing protein</fullName>
    </submittedName>
</protein>
<dbReference type="Gene3D" id="3.40.50.200">
    <property type="entry name" value="Peptidase S8/S53 domain"/>
    <property type="match status" value="1"/>
</dbReference>
<dbReference type="PRINTS" id="PR00723">
    <property type="entry name" value="SUBTILISIN"/>
</dbReference>
<dbReference type="InterPro" id="IPR000209">
    <property type="entry name" value="Peptidase_S8/S53_dom"/>
</dbReference>
<feature type="domain" description="Peptidase S8/S53" evidence="6">
    <location>
        <begin position="42"/>
        <end position="436"/>
    </location>
</feature>
<dbReference type="SUPFAM" id="SSF52743">
    <property type="entry name" value="Subtilisin-like"/>
    <property type="match status" value="1"/>
</dbReference>
<keyword evidence="4 5" id="KW-0720">Serine protease</keyword>
<dbReference type="AlphaFoldDB" id="A0A914QMT4"/>